<evidence type="ECO:0000256" key="1">
    <source>
        <dbReference type="ARBA" id="ARBA00022670"/>
    </source>
</evidence>
<evidence type="ECO:0000313" key="6">
    <source>
        <dbReference type="EMBL" id="CAK0900921.1"/>
    </source>
</evidence>
<dbReference type="SUPFAM" id="SSF54001">
    <property type="entry name" value="Cysteine proteinases"/>
    <property type="match status" value="1"/>
</dbReference>
<accession>A0ABN9XM24</accession>
<evidence type="ECO:0000313" key="7">
    <source>
        <dbReference type="Proteomes" id="UP001189429"/>
    </source>
</evidence>
<dbReference type="InterPro" id="IPR051297">
    <property type="entry name" value="PalB/RIM13"/>
</dbReference>
<organism evidence="6 7">
    <name type="scientific">Prorocentrum cordatum</name>
    <dbReference type="NCBI Taxonomy" id="2364126"/>
    <lineage>
        <taxon>Eukaryota</taxon>
        <taxon>Sar</taxon>
        <taxon>Alveolata</taxon>
        <taxon>Dinophyceae</taxon>
        <taxon>Prorocentrales</taxon>
        <taxon>Prorocentraceae</taxon>
        <taxon>Prorocentrum</taxon>
    </lineage>
</organism>
<feature type="non-terminal residue" evidence="6">
    <location>
        <position position="335"/>
    </location>
</feature>
<gene>
    <name evidence="6" type="ORF">PCOR1329_LOCUS78059</name>
</gene>
<dbReference type="Proteomes" id="UP001189429">
    <property type="component" value="Unassembled WGS sequence"/>
</dbReference>
<keyword evidence="2" id="KW-0378">Hydrolase</keyword>
<feature type="domain" description="Calpain catalytic" evidence="5">
    <location>
        <begin position="137"/>
        <end position="317"/>
    </location>
</feature>
<evidence type="ECO:0000256" key="2">
    <source>
        <dbReference type="ARBA" id="ARBA00022801"/>
    </source>
</evidence>
<keyword evidence="7" id="KW-1185">Reference proteome</keyword>
<evidence type="ECO:0000259" key="5">
    <source>
        <dbReference type="PROSITE" id="PS50203"/>
    </source>
</evidence>
<dbReference type="InterPro" id="IPR001300">
    <property type="entry name" value="Peptidase_C2_calpain_cat"/>
</dbReference>
<evidence type="ECO:0000256" key="4">
    <source>
        <dbReference type="PROSITE-ProRule" id="PRU00239"/>
    </source>
</evidence>
<dbReference type="Gene3D" id="3.90.70.10">
    <property type="entry name" value="Cysteine proteinases"/>
    <property type="match status" value="1"/>
</dbReference>
<evidence type="ECO:0000256" key="3">
    <source>
        <dbReference type="ARBA" id="ARBA00022807"/>
    </source>
</evidence>
<protein>
    <recommendedName>
        <fullName evidence="5">Calpain catalytic domain-containing protein</fullName>
    </recommendedName>
</protein>
<name>A0ABN9XM24_9DINO</name>
<sequence>MKKPASVGGVAGLVDFAKGKDEEEVRDRTKQRKLEDTFDQLPQECQDAILDLKNGGGNRDKVTKIINALVHRAPDGKLVVKTGGCDELWKQVSGRKSTLEKAGNLTSKLVSAVKKTMKKYGYGEIGRTLKFKARGCELWVSLLEKAMAKVGGGSYEMEGSNPGTDAFHLTGWLPESLPLGRQSREELDQSYDAFLEGWRAGDCVVCVGTTRLADAVGHEEARRRGYTEGVSPSTGLVANHAYPVLDLRSVRGTRLLLLKNPWGRVRWRGRWCPGDRSWQADAAAQEAVGDALTTVAGQDDGLFWIEWHDVARYFSRLLGLFRSVRGRDQRRLAEG</sequence>
<reference evidence="6" key="1">
    <citation type="submission" date="2023-10" db="EMBL/GenBank/DDBJ databases">
        <authorList>
            <person name="Chen Y."/>
            <person name="Shah S."/>
            <person name="Dougan E. K."/>
            <person name="Thang M."/>
            <person name="Chan C."/>
        </authorList>
    </citation>
    <scope>NUCLEOTIDE SEQUENCE [LARGE SCALE GENOMIC DNA]</scope>
</reference>
<dbReference type="PANTHER" id="PTHR46143">
    <property type="entry name" value="CALPAIN-7"/>
    <property type="match status" value="1"/>
</dbReference>
<comment type="caution">
    <text evidence="4">Lacks conserved residue(s) required for the propagation of feature annotation.</text>
</comment>
<dbReference type="PROSITE" id="PS50203">
    <property type="entry name" value="CALPAIN_CAT"/>
    <property type="match status" value="1"/>
</dbReference>
<dbReference type="Pfam" id="PF00648">
    <property type="entry name" value="Peptidase_C2"/>
    <property type="match status" value="1"/>
</dbReference>
<proteinExistence type="predicted"/>
<dbReference type="EMBL" id="CAUYUJ010020852">
    <property type="protein sequence ID" value="CAK0900921.1"/>
    <property type="molecule type" value="Genomic_DNA"/>
</dbReference>
<dbReference type="SMART" id="SM00230">
    <property type="entry name" value="CysPc"/>
    <property type="match status" value="1"/>
</dbReference>
<dbReference type="InterPro" id="IPR038765">
    <property type="entry name" value="Papain-like_cys_pep_sf"/>
</dbReference>
<keyword evidence="3" id="KW-0788">Thiol protease</keyword>
<dbReference type="PANTHER" id="PTHR46143:SF1">
    <property type="entry name" value="CALPAIN-7"/>
    <property type="match status" value="1"/>
</dbReference>
<keyword evidence="1" id="KW-0645">Protease</keyword>
<comment type="caution">
    <text evidence="6">The sequence shown here is derived from an EMBL/GenBank/DDBJ whole genome shotgun (WGS) entry which is preliminary data.</text>
</comment>